<dbReference type="STRING" id="420778.A0A1S8BA74"/>
<feature type="region of interest" description="Disordered" evidence="2">
    <location>
        <begin position="271"/>
        <end position="307"/>
    </location>
</feature>
<dbReference type="EMBL" id="MSZU01000093">
    <property type="protein sequence ID" value="OMP84449.1"/>
    <property type="molecule type" value="Genomic_DNA"/>
</dbReference>
<dbReference type="Proteomes" id="UP000190776">
    <property type="component" value="Unassembled WGS sequence"/>
</dbReference>
<dbReference type="GO" id="GO:0001228">
    <property type="term" value="F:DNA-binding transcription activator activity, RNA polymerase II-specific"/>
    <property type="evidence" value="ECO:0007669"/>
    <property type="project" value="TreeGrafter"/>
</dbReference>
<gene>
    <name evidence="4" type="ORF">BK809_0000232</name>
</gene>
<evidence type="ECO:0000256" key="1">
    <source>
        <dbReference type="ARBA" id="ARBA00023242"/>
    </source>
</evidence>
<evidence type="ECO:0000256" key="2">
    <source>
        <dbReference type="SAM" id="MobiDB-lite"/>
    </source>
</evidence>
<comment type="caution">
    <text evidence="4">The sequence shown here is derived from an EMBL/GenBank/DDBJ whole genome shotgun (WGS) entry which is preliminary data.</text>
</comment>
<dbReference type="GO" id="GO:0008270">
    <property type="term" value="F:zinc ion binding"/>
    <property type="evidence" value="ECO:0007669"/>
    <property type="project" value="InterPro"/>
</dbReference>
<dbReference type="Gene3D" id="3.40.50.1820">
    <property type="entry name" value="alpha/beta hydrolase"/>
    <property type="match status" value="1"/>
</dbReference>
<dbReference type="AlphaFoldDB" id="A0A1S8BA74"/>
<protein>
    <submittedName>
        <fullName evidence="4">Putative hydrolase yraK</fullName>
    </submittedName>
</protein>
<sequence length="623" mass="68316">MPTLSLPGATLDYTTTNTTGPPIILVPGAPGSSTVFRHLVPHLSRTHTVTTYSRRGLSRSTLHGPQVYAARLSTDADDLAALVTAVVTAASNDDNDDDGKEATATVFGTSSGALVALRFLSRHPAHAGVATVVAHEPPAVAVLPDGVRGEREAQHKALYDLYRAAGAPHAVETFAAVFAADVDGGEREKAGLLEVLDPSESADARADVGYWLEREMGYVFEEVDVGALGEVDEEGLICGCCDEAKPACDNCVRRGMSCTFPRLDQLLVESASPGVRSSPETVQDGLSPASMPTRLTAPPTSRSLPVSTSCSTQRFGIEDMSLLYHYTAHTSLTFADLPEIVEIYKVTAPEVAFSDPDLLSSLLAIAALHRAHVDPEPERQEEYFGQAANYQHRSISVLHDRVASITRENCVGLFFSSAILSICTLAAESWLWQFSCGTPSTTCIDDVVRCLGLLRGVPSILRHENVYVWIMEGPLRPIGEGFSRRPKGHFTAEQESHFTILRRVLIEDEDVKEEEQFVYLEALRVLHEYAELLLDRRLQQQIEIVGVTLAWPCIVSDQYLEYLESHRPGALLLLAHYAVLFTRLGRFWWADAWGRTVLVVTLELLPESWKRLVRDFHASVVDT</sequence>
<dbReference type="CDD" id="cd00067">
    <property type="entry name" value="GAL4"/>
    <property type="match status" value="1"/>
</dbReference>
<dbReference type="PANTHER" id="PTHR47784:SF5">
    <property type="entry name" value="STEROL UPTAKE CONTROL PROTEIN 2"/>
    <property type="match status" value="1"/>
</dbReference>
<dbReference type="InterPro" id="IPR029058">
    <property type="entry name" value="AB_hydrolase_fold"/>
</dbReference>
<evidence type="ECO:0000313" key="5">
    <source>
        <dbReference type="Proteomes" id="UP000190776"/>
    </source>
</evidence>
<dbReference type="SUPFAM" id="SSF53474">
    <property type="entry name" value="alpha/beta-Hydrolases"/>
    <property type="match status" value="1"/>
</dbReference>
<dbReference type="InterPro" id="IPR001138">
    <property type="entry name" value="Zn2Cys6_DnaBD"/>
</dbReference>
<dbReference type="OrthoDB" id="3546279at2759"/>
<proteinExistence type="predicted"/>
<accession>A0A1S8BA74</accession>
<evidence type="ECO:0000313" key="4">
    <source>
        <dbReference type="EMBL" id="OMP84449.1"/>
    </source>
</evidence>
<organism evidence="4 5">
    <name type="scientific">Diplodia seriata</name>
    <dbReference type="NCBI Taxonomy" id="420778"/>
    <lineage>
        <taxon>Eukaryota</taxon>
        <taxon>Fungi</taxon>
        <taxon>Dikarya</taxon>
        <taxon>Ascomycota</taxon>
        <taxon>Pezizomycotina</taxon>
        <taxon>Dothideomycetes</taxon>
        <taxon>Dothideomycetes incertae sedis</taxon>
        <taxon>Botryosphaeriales</taxon>
        <taxon>Botryosphaeriaceae</taxon>
        <taxon>Diplodia</taxon>
    </lineage>
</organism>
<feature type="domain" description="AB hydrolase-1" evidence="3">
    <location>
        <begin position="21"/>
        <end position="189"/>
    </location>
</feature>
<dbReference type="PANTHER" id="PTHR47784">
    <property type="entry name" value="STEROL UPTAKE CONTROL PROTEIN 2"/>
    <property type="match status" value="1"/>
</dbReference>
<dbReference type="Pfam" id="PF00561">
    <property type="entry name" value="Abhydrolase_1"/>
    <property type="match status" value="1"/>
</dbReference>
<feature type="compositionally biased region" description="Polar residues" evidence="2">
    <location>
        <begin position="298"/>
        <end position="307"/>
    </location>
</feature>
<dbReference type="GO" id="GO:0016787">
    <property type="term" value="F:hydrolase activity"/>
    <property type="evidence" value="ECO:0007669"/>
    <property type="project" value="UniProtKB-KW"/>
</dbReference>
<reference evidence="4 5" key="1">
    <citation type="submission" date="2017-01" db="EMBL/GenBank/DDBJ databases">
        <title>Draft genome sequence of Diplodia seriata F98.1, a fungal species involved in grapevine trunk diseases.</title>
        <authorList>
            <person name="Robert-Siegwald G."/>
            <person name="Vallet J."/>
            <person name="Abou-Mansour E."/>
            <person name="Xu J."/>
            <person name="Rey P."/>
            <person name="Bertsch C."/>
            <person name="Rego C."/>
            <person name="Larignon P."/>
            <person name="Fontaine F."/>
            <person name="Lebrun M.-H."/>
        </authorList>
    </citation>
    <scope>NUCLEOTIDE SEQUENCE [LARGE SCALE GENOMIC DNA]</scope>
    <source>
        <strain evidence="4 5">F98.1</strain>
    </source>
</reference>
<dbReference type="InterPro" id="IPR000073">
    <property type="entry name" value="AB_hydrolase_1"/>
</dbReference>
<keyword evidence="1" id="KW-0539">Nucleus</keyword>
<name>A0A1S8BA74_9PEZI</name>
<keyword evidence="4" id="KW-0378">Hydrolase</keyword>
<dbReference type="InterPro" id="IPR053157">
    <property type="entry name" value="Sterol_Uptake_Regulator"/>
</dbReference>
<evidence type="ECO:0000259" key="3">
    <source>
        <dbReference type="Pfam" id="PF00561"/>
    </source>
</evidence>